<dbReference type="PANTHER" id="PTHR43630">
    <property type="entry name" value="POLY-BETA-1,6-N-ACETYL-D-GLUCOSAMINE SYNTHASE"/>
    <property type="match status" value="1"/>
</dbReference>
<sequence>MKLSLIVITKNNQDVLPACLKSARLLADEIIVIDDFSTDKTASLARKSGAKIYAHKLTTFAAQRNFGAKKASAAWLMFLDADETISVQLAREIKKTIKLTSHSAFRLRRQNYFLGRLMRHSGYWPDWQTRLFLSHDFKGVFGATHEDYRFKGTLGSLTHPLIHRPNRRVSFGLRKSILWTGLEAQALFASGHPPVTGLRLIKVMVAEFFYRYIKLTGWRDGYVGLVEAVTQATNKFFIYQQLWELQHEDRSL</sequence>
<dbReference type="PANTHER" id="PTHR43630:SF2">
    <property type="entry name" value="GLYCOSYLTRANSFERASE"/>
    <property type="match status" value="1"/>
</dbReference>
<feature type="domain" description="Glycosyltransferase 2-like" evidence="1">
    <location>
        <begin position="4"/>
        <end position="121"/>
    </location>
</feature>
<dbReference type="InterPro" id="IPR001173">
    <property type="entry name" value="Glyco_trans_2-like"/>
</dbReference>
<dbReference type="CDD" id="cd02511">
    <property type="entry name" value="Beta4Glucosyltransferase"/>
    <property type="match status" value="1"/>
</dbReference>
<proteinExistence type="predicted"/>
<protein>
    <submittedName>
        <fullName evidence="2">Beta 1,4 glucosyltransferase</fullName>
    </submittedName>
</protein>
<dbReference type="GO" id="GO:0016740">
    <property type="term" value="F:transferase activity"/>
    <property type="evidence" value="ECO:0007669"/>
    <property type="project" value="UniProtKB-KW"/>
</dbReference>
<accession>A0A0G1RUJ8</accession>
<reference evidence="2 3" key="1">
    <citation type="journal article" date="2015" name="Nature">
        <title>rRNA introns, odd ribosomes, and small enigmatic genomes across a large radiation of phyla.</title>
        <authorList>
            <person name="Brown C.T."/>
            <person name="Hug L.A."/>
            <person name="Thomas B.C."/>
            <person name="Sharon I."/>
            <person name="Castelle C.J."/>
            <person name="Singh A."/>
            <person name="Wilkins M.J."/>
            <person name="Williams K.H."/>
            <person name="Banfield J.F."/>
        </authorList>
    </citation>
    <scope>NUCLEOTIDE SEQUENCE [LARGE SCALE GENOMIC DNA]</scope>
</reference>
<keyword evidence="2" id="KW-0808">Transferase</keyword>
<dbReference type="Pfam" id="PF00535">
    <property type="entry name" value="Glycos_transf_2"/>
    <property type="match status" value="1"/>
</dbReference>
<organism evidence="2 3">
    <name type="scientific">Candidatus Beckwithbacteria bacterium GW2011_GWB1_47_15</name>
    <dbReference type="NCBI Taxonomy" id="1618371"/>
    <lineage>
        <taxon>Bacteria</taxon>
        <taxon>Candidatus Beckwithiibacteriota</taxon>
    </lineage>
</organism>
<dbReference type="InterPro" id="IPR029044">
    <property type="entry name" value="Nucleotide-diphossugar_trans"/>
</dbReference>
<comment type="caution">
    <text evidence="2">The sequence shown here is derived from an EMBL/GenBank/DDBJ whole genome shotgun (WGS) entry which is preliminary data.</text>
</comment>
<evidence type="ECO:0000313" key="2">
    <source>
        <dbReference type="EMBL" id="KKU60999.1"/>
    </source>
</evidence>
<dbReference type="AlphaFoldDB" id="A0A0G1RUJ8"/>
<dbReference type="EMBL" id="LCNT01000005">
    <property type="protein sequence ID" value="KKU60999.1"/>
    <property type="molecule type" value="Genomic_DNA"/>
</dbReference>
<gene>
    <name evidence="2" type="ORF">UX85_C0005G0037</name>
</gene>
<evidence type="ECO:0000313" key="3">
    <source>
        <dbReference type="Proteomes" id="UP000033860"/>
    </source>
</evidence>
<dbReference type="SUPFAM" id="SSF53448">
    <property type="entry name" value="Nucleotide-diphospho-sugar transferases"/>
    <property type="match status" value="1"/>
</dbReference>
<name>A0A0G1RUJ8_9BACT</name>
<dbReference type="Gene3D" id="3.90.550.10">
    <property type="entry name" value="Spore Coat Polysaccharide Biosynthesis Protein SpsA, Chain A"/>
    <property type="match status" value="1"/>
</dbReference>
<evidence type="ECO:0000259" key="1">
    <source>
        <dbReference type="Pfam" id="PF00535"/>
    </source>
</evidence>
<dbReference type="Proteomes" id="UP000033860">
    <property type="component" value="Unassembled WGS sequence"/>
</dbReference>